<dbReference type="Pfam" id="PF25019">
    <property type="entry name" value="LRR_R13L1-DRL21"/>
    <property type="match status" value="1"/>
</dbReference>
<dbReference type="EMBL" id="JAYMYR010000004">
    <property type="protein sequence ID" value="KAK7367915.1"/>
    <property type="molecule type" value="Genomic_DNA"/>
</dbReference>
<dbReference type="Proteomes" id="UP001374584">
    <property type="component" value="Unassembled WGS sequence"/>
</dbReference>
<dbReference type="AlphaFoldDB" id="A0AAN9N7H8"/>
<keyword evidence="4" id="KW-0611">Plant defense</keyword>
<evidence type="ECO:0000256" key="3">
    <source>
        <dbReference type="ARBA" id="ARBA00022741"/>
    </source>
</evidence>
<dbReference type="InterPro" id="IPR038005">
    <property type="entry name" value="RX-like_CC"/>
</dbReference>
<evidence type="ECO:0000259" key="6">
    <source>
        <dbReference type="Pfam" id="PF00931"/>
    </source>
</evidence>
<feature type="domain" description="Disease resistance protein winged helix" evidence="8">
    <location>
        <begin position="447"/>
        <end position="518"/>
    </location>
</feature>
<dbReference type="InterPro" id="IPR002182">
    <property type="entry name" value="NB-ARC"/>
</dbReference>
<keyword evidence="2" id="KW-0677">Repeat</keyword>
<dbReference type="SUPFAM" id="SSF52058">
    <property type="entry name" value="L domain-like"/>
    <property type="match status" value="1"/>
</dbReference>
<dbReference type="PRINTS" id="PR00364">
    <property type="entry name" value="DISEASERSIST"/>
</dbReference>
<evidence type="ECO:0000256" key="1">
    <source>
        <dbReference type="ARBA" id="ARBA00022614"/>
    </source>
</evidence>
<dbReference type="SUPFAM" id="SSF52540">
    <property type="entry name" value="P-loop containing nucleoside triphosphate hydrolases"/>
    <property type="match status" value="1"/>
</dbReference>
<keyword evidence="3" id="KW-0547">Nucleotide-binding</keyword>
<dbReference type="CDD" id="cd14798">
    <property type="entry name" value="RX-CC_like"/>
    <property type="match status" value="1"/>
</dbReference>
<dbReference type="Gene3D" id="3.40.50.300">
    <property type="entry name" value="P-loop containing nucleotide triphosphate hydrolases"/>
    <property type="match status" value="1"/>
</dbReference>
<evidence type="ECO:0000259" key="8">
    <source>
        <dbReference type="Pfam" id="PF23559"/>
    </source>
</evidence>
<reference evidence="10 11" key="1">
    <citation type="submission" date="2024-01" db="EMBL/GenBank/DDBJ databases">
        <title>The genomes of 5 underutilized Papilionoideae crops provide insights into root nodulation and disease resistanc.</title>
        <authorList>
            <person name="Jiang F."/>
        </authorList>
    </citation>
    <scope>NUCLEOTIDE SEQUENCE [LARGE SCALE GENOMIC DNA]</scope>
    <source>
        <strain evidence="10">JINMINGXINNONG_FW02</strain>
        <tissue evidence="10">Leaves</tissue>
    </source>
</reference>
<keyword evidence="5" id="KW-0067">ATP-binding</keyword>
<feature type="domain" description="NB-ARC" evidence="6">
    <location>
        <begin position="196"/>
        <end position="356"/>
    </location>
</feature>
<keyword evidence="1" id="KW-0433">Leucine-rich repeat</keyword>
<dbReference type="InterPro" id="IPR041118">
    <property type="entry name" value="Rx_N"/>
</dbReference>
<sequence length="927" mass="107761">MTQFVVESLLHNLDSLIQKEFTLFLSFHQDLRKLADLFTTIKGSLEDAEQKQFSDTNINDWLLNITDVAHMVDDIIDECAYEAFGLEYQGVKGDLSNKVQRSCLSSFHLNHVVFRYKMAKKMKRISKRLIEIVKKKKKFPLTETLTETRMIAGRRNEVIEGRRTTLFFYEPLCERQEDRDALLDYLSWGPYGFRNVSSVFIIGPEGIGKTTFAKFIFDNPRVVNYFEFRIWVSGVSDFSLKGMIEAIIKAAIKCDCEDLDLELLQKRLQYILQRKSYLIVLDFKLFPEHQSWHTFGDDWVRLKSVLAGGEVSASILVIAPSHFAVTKNVLIEPFLELSELSDNNCWELFQQEVFEPNEMIPFELEAIGREILQKCGRVPLAAKLLGGLLHFISREGKQWLSVKESNIWSLQYQKNFIRKPNTVTSALILSYLNLPIRLKKCFAYCAIFSKGETIRKTYLIELWMANGFISSDGMLDTEDEGDDVWNELYKRSFFQDIEKDEFGNITSFRMHNLVIDFAKLVAKDVLCLISDKRIIYFSNVIHHLSDYRQRIELDSYELQQIKFLRTYLIPNQCSDQLSPKILKCYYLRVLELQLKGELSPSIRDLKHLRYLNLSKSDFNTLPEFLCKLWNLQILNLDDCKHLQKLPNRLIDLKFLEKLSFKGCHKLSSLPPQMGKLTSLRSLTSYFVGNEKGFLLIELKGLKLKEDLEMKHLGRVKSVDDAMEANMSSKRLNELRLSWDKNEKTKLEDNAEKILEELQPNTQQLVSLTITRYPGGCFPRWVFSPSLKKLHIERCRELKGLDEALQAMTALLSLRLYDLQNLESLPNCFQHLSSLHQIVIGFCCKLTCFPYSLRVKALERLDIYACPALEKQLCELSTTVPLLCKIRVDGCLITKGKLITFSYHMLYEVYQVFFFVFRISMMLNVSAF</sequence>
<dbReference type="GO" id="GO:0043531">
    <property type="term" value="F:ADP binding"/>
    <property type="evidence" value="ECO:0007669"/>
    <property type="project" value="InterPro"/>
</dbReference>
<dbReference type="InterPro" id="IPR032675">
    <property type="entry name" value="LRR_dom_sf"/>
</dbReference>
<dbReference type="GO" id="GO:0051707">
    <property type="term" value="P:response to other organism"/>
    <property type="evidence" value="ECO:0007669"/>
    <property type="project" value="UniProtKB-ARBA"/>
</dbReference>
<dbReference type="Pfam" id="PF00931">
    <property type="entry name" value="NB-ARC"/>
    <property type="match status" value="1"/>
</dbReference>
<dbReference type="GO" id="GO:0006952">
    <property type="term" value="P:defense response"/>
    <property type="evidence" value="ECO:0007669"/>
    <property type="project" value="UniProtKB-KW"/>
</dbReference>
<accession>A0AAN9N7H8</accession>
<evidence type="ECO:0000313" key="10">
    <source>
        <dbReference type="EMBL" id="KAK7367915.1"/>
    </source>
</evidence>
<proteinExistence type="predicted"/>
<feature type="domain" description="Disease resistance N-terminal" evidence="7">
    <location>
        <begin position="5"/>
        <end position="87"/>
    </location>
</feature>
<dbReference type="Gene3D" id="1.20.5.4130">
    <property type="match status" value="1"/>
</dbReference>
<comment type="caution">
    <text evidence="10">The sequence shown here is derived from an EMBL/GenBank/DDBJ whole genome shotgun (WGS) entry which is preliminary data.</text>
</comment>
<dbReference type="Pfam" id="PF23559">
    <property type="entry name" value="WHD_DRP"/>
    <property type="match status" value="1"/>
</dbReference>
<keyword evidence="11" id="KW-1185">Reference proteome</keyword>
<evidence type="ECO:0000256" key="5">
    <source>
        <dbReference type="ARBA" id="ARBA00022840"/>
    </source>
</evidence>
<dbReference type="Pfam" id="PF18052">
    <property type="entry name" value="Rx_N"/>
    <property type="match status" value="1"/>
</dbReference>
<dbReference type="Gene3D" id="1.10.8.430">
    <property type="entry name" value="Helical domain of apoptotic protease-activating factors"/>
    <property type="match status" value="1"/>
</dbReference>
<dbReference type="InterPro" id="IPR058922">
    <property type="entry name" value="WHD_DRP"/>
</dbReference>
<dbReference type="Gene3D" id="3.80.10.10">
    <property type="entry name" value="Ribonuclease Inhibitor"/>
    <property type="match status" value="1"/>
</dbReference>
<evidence type="ECO:0000256" key="2">
    <source>
        <dbReference type="ARBA" id="ARBA00022737"/>
    </source>
</evidence>
<feature type="domain" description="R13L1/DRL21-like LRR repeat region" evidence="9">
    <location>
        <begin position="696"/>
        <end position="816"/>
    </location>
</feature>
<evidence type="ECO:0000259" key="7">
    <source>
        <dbReference type="Pfam" id="PF18052"/>
    </source>
</evidence>
<dbReference type="InterPro" id="IPR056789">
    <property type="entry name" value="LRR_R13L1-DRL21"/>
</dbReference>
<protein>
    <submittedName>
        <fullName evidence="10">Uncharacterized protein</fullName>
    </submittedName>
</protein>
<dbReference type="PANTHER" id="PTHR36766:SF42">
    <property type="entry name" value="NB-ARC DOMAIN DISEASE RESISTANCE PROTEIN"/>
    <property type="match status" value="1"/>
</dbReference>
<evidence type="ECO:0000259" key="9">
    <source>
        <dbReference type="Pfam" id="PF25019"/>
    </source>
</evidence>
<dbReference type="GO" id="GO:0005524">
    <property type="term" value="F:ATP binding"/>
    <property type="evidence" value="ECO:0007669"/>
    <property type="project" value="UniProtKB-KW"/>
</dbReference>
<dbReference type="InterPro" id="IPR027417">
    <property type="entry name" value="P-loop_NTPase"/>
</dbReference>
<evidence type="ECO:0000313" key="11">
    <source>
        <dbReference type="Proteomes" id="UP001374584"/>
    </source>
</evidence>
<name>A0AAN9N7H8_PHACN</name>
<dbReference type="InterPro" id="IPR036388">
    <property type="entry name" value="WH-like_DNA-bd_sf"/>
</dbReference>
<organism evidence="10 11">
    <name type="scientific">Phaseolus coccineus</name>
    <name type="common">Scarlet runner bean</name>
    <name type="synonym">Phaseolus multiflorus</name>
    <dbReference type="NCBI Taxonomy" id="3886"/>
    <lineage>
        <taxon>Eukaryota</taxon>
        <taxon>Viridiplantae</taxon>
        <taxon>Streptophyta</taxon>
        <taxon>Embryophyta</taxon>
        <taxon>Tracheophyta</taxon>
        <taxon>Spermatophyta</taxon>
        <taxon>Magnoliopsida</taxon>
        <taxon>eudicotyledons</taxon>
        <taxon>Gunneridae</taxon>
        <taxon>Pentapetalae</taxon>
        <taxon>rosids</taxon>
        <taxon>fabids</taxon>
        <taxon>Fabales</taxon>
        <taxon>Fabaceae</taxon>
        <taxon>Papilionoideae</taxon>
        <taxon>50 kb inversion clade</taxon>
        <taxon>NPAAA clade</taxon>
        <taxon>indigoferoid/millettioid clade</taxon>
        <taxon>Phaseoleae</taxon>
        <taxon>Phaseolus</taxon>
    </lineage>
</organism>
<dbReference type="Gene3D" id="1.10.10.10">
    <property type="entry name" value="Winged helix-like DNA-binding domain superfamily/Winged helix DNA-binding domain"/>
    <property type="match status" value="1"/>
</dbReference>
<dbReference type="FunFam" id="1.10.10.10:FF:000322">
    <property type="entry name" value="Probable disease resistance protein At1g63360"/>
    <property type="match status" value="1"/>
</dbReference>
<gene>
    <name evidence="10" type="ORF">VNO80_09935</name>
</gene>
<evidence type="ECO:0000256" key="4">
    <source>
        <dbReference type="ARBA" id="ARBA00022821"/>
    </source>
</evidence>
<dbReference type="PANTHER" id="PTHR36766">
    <property type="entry name" value="PLANT BROAD-SPECTRUM MILDEW RESISTANCE PROTEIN RPW8"/>
    <property type="match status" value="1"/>
</dbReference>
<dbReference type="InterPro" id="IPR042197">
    <property type="entry name" value="Apaf_helical"/>
</dbReference>